<dbReference type="NCBIfam" id="TIGR01972">
    <property type="entry name" value="NDH_I_M"/>
    <property type="match status" value="1"/>
</dbReference>
<dbReference type="EC" id="7.1.1.2" evidence="7"/>
<geneLocation type="mitochondrion" evidence="9"/>
<dbReference type="InterPro" id="IPR010227">
    <property type="entry name" value="NADH_Q_OxRdtase_chainM/4"/>
</dbReference>
<feature type="transmembrane region" description="Helical" evidence="7">
    <location>
        <begin position="404"/>
        <end position="423"/>
    </location>
</feature>
<evidence type="ECO:0000313" key="9">
    <source>
        <dbReference type="EMBL" id="AGS44128.1"/>
    </source>
</evidence>
<feature type="domain" description="NADH:quinone oxidoreductase/Mrp antiporter transmembrane" evidence="8">
    <location>
        <begin position="135"/>
        <end position="421"/>
    </location>
</feature>
<dbReference type="GeneID" id="16694451"/>
<accession>S5U3Y7</accession>
<keyword evidence="4 7" id="KW-0812">Transmembrane</keyword>
<evidence type="ECO:0000256" key="5">
    <source>
        <dbReference type="ARBA" id="ARBA00022989"/>
    </source>
</evidence>
<feature type="transmembrane region" description="Helical" evidence="7">
    <location>
        <begin position="115"/>
        <end position="132"/>
    </location>
</feature>
<dbReference type="InterPro" id="IPR001750">
    <property type="entry name" value="ND/Mrp_TM"/>
</dbReference>
<keyword evidence="7" id="KW-0249">Electron transport</keyword>
<feature type="transmembrane region" description="Helical" evidence="7">
    <location>
        <begin position="202"/>
        <end position="222"/>
    </location>
</feature>
<feature type="transmembrane region" description="Helical" evidence="7">
    <location>
        <begin position="331"/>
        <end position="353"/>
    </location>
</feature>
<feature type="transmembrane region" description="Helical" evidence="7">
    <location>
        <begin position="273"/>
        <end position="296"/>
    </location>
</feature>
<comment type="catalytic activity">
    <reaction evidence="7">
        <text>a ubiquinone + NADH + 5 H(+)(in) = a ubiquinol + NAD(+) + 4 H(+)(out)</text>
        <dbReference type="Rhea" id="RHEA:29091"/>
        <dbReference type="Rhea" id="RHEA-COMP:9565"/>
        <dbReference type="Rhea" id="RHEA-COMP:9566"/>
        <dbReference type="ChEBI" id="CHEBI:15378"/>
        <dbReference type="ChEBI" id="CHEBI:16389"/>
        <dbReference type="ChEBI" id="CHEBI:17976"/>
        <dbReference type="ChEBI" id="CHEBI:57540"/>
        <dbReference type="ChEBI" id="CHEBI:57945"/>
        <dbReference type="EC" id="7.1.1.2"/>
    </reaction>
</comment>
<dbReference type="InterPro" id="IPR003918">
    <property type="entry name" value="NADH_UbQ_OxRdtase"/>
</dbReference>
<comment type="function">
    <text evidence="7">Core subunit of the mitochondrial membrane respiratory chain NADH dehydrogenase (Complex I) which catalyzes electron transfer from NADH through the respiratory chain, using ubiquinone as an electron acceptor. Essential for the catalytic activity and assembly of complex I.</text>
</comment>
<dbReference type="GO" id="GO:0015990">
    <property type="term" value="P:electron transport coupled proton transport"/>
    <property type="evidence" value="ECO:0007669"/>
    <property type="project" value="TreeGrafter"/>
</dbReference>
<evidence type="ECO:0000259" key="8">
    <source>
        <dbReference type="Pfam" id="PF00361"/>
    </source>
</evidence>
<feature type="transmembrane region" description="Helical" evidence="7">
    <location>
        <begin position="242"/>
        <end position="261"/>
    </location>
</feature>
<evidence type="ECO:0000256" key="2">
    <source>
        <dbReference type="ARBA" id="ARBA00004141"/>
    </source>
</evidence>
<evidence type="ECO:0000256" key="6">
    <source>
        <dbReference type="ARBA" id="ARBA00023136"/>
    </source>
</evidence>
<feature type="transmembrane region" description="Helical" evidence="7">
    <location>
        <begin position="138"/>
        <end position="157"/>
    </location>
</feature>
<sequence length="487" mass="54979">MVLGINIIIGIYTIYLVYNNIYSTTYIHKYIGRVLPIHIVLRKYALLITIIIYYIVLLWWYMYDSSIVGYQILGTIYSIVVGIDSISLYYIILLAILLPITILASWNTKYVSSNMYYVILVGIGILLLLNFICIDILSFYILFESTLIPLFILIGMYGSIYKYRAAYYILLYTLGNSLFMLLSICISTYILHSTSYYIYSEYVLSIDIQILLFLGVFIGIMVKTPIYPLHIWLPVVHSESPLGGSILLAGLILKLTIYLIVRWVLPFYSEASILYTPAIYILAIITIIIISMITIVQVDLKIIIAYSSISHMAVCILGIFSNTLIGIEGSYILSIAHGFVSPALFICVGGILYDRYHTRIVYYYSGILSIMPTFALYFILLSFANIGTPLSINFIGEFLSMYGAFTNNTILATIATISILLSATYQLKLTNRITGGTPLYISSIGDITHRESLILITIILCTLLLGIYPHTLLSQLYIQISSILYIL</sequence>
<feature type="transmembrane region" description="Helical" evidence="7">
    <location>
        <begin position="169"/>
        <end position="190"/>
    </location>
</feature>
<feature type="transmembrane region" description="Helical" evidence="7">
    <location>
        <begin position="453"/>
        <end position="478"/>
    </location>
</feature>
<dbReference type="EMBL" id="KC993178">
    <property type="protein sequence ID" value="AGS44128.1"/>
    <property type="molecule type" value="Genomic_DNA"/>
</dbReference>
<dbReference type="PRINTS" id="PR01437">
    <property type="entry name" value="NUOXDRDTASE4"/>
</dbReference>
<keyword evidence="7" id="KW-0679">Respiratory chain</keyword>
<dbReference type="AlphaFoldDB" id="S5U3Y7"/>
<keyword evidence="7" id="KW-0830">Ubiquinone</keyword>
<dbReference type="GO" id="GO:0042773">
    <property type="term" value="P:ATP synthesis coupled electron transport"/>
    <property type="evidence" value="ECO:0007669"/>
    <property type="project" value="InterPro"/>
</dbReference>
<dbReference type="Pfam" id="PF00361">
    <property type="entry name" value="Proton_antipo_M"/>
    <property type="match status" value="1"/>
</dbReference>
<dbReference type="PANTHER" id="PTHR43507">
    <property type="entry name" value="NADH-UBIQUINONE OXIDOREDUCTASE CHAIN 4"/>
    <property type="match status" value="1"/>
</dbReference>
<reference evidence="9" key="1">
    <citation type="submission" date="2013-04" db="EMBL/GenBank/DDBJ databases">
        <authorList>
            <person name="Zemanova J."/>
            <person name="Hegedusova E."/>
            <person name="Brejova B."/>
            <person name="Nosek J."/>
        </authorList>
    </citation>
    <scope>NUCLEOTIDE SEQUENCE</scope>
    <source>
        <strain evidence="9">CBS 8183</strain>
    </source>
</reference>
<gene>
    <name evidence="9" type="primary">nad4</name>
</gene>
<keyword evidence="6 7" id="KW-0472">Membrane</keyword>
<dbReference type="GO" id="GO:0031966">
    <property type="term" value="C:mitochondrial membrane"/>
    <property type="evidence" value="ECO:0007669"/>
    <property type="project" value="UniProtKB-SubCell"/>
</dbReference>
<feature type="transmembrane region" description="Helical" evidence="7">
    <location>
        <begin position="303"/>
        <end position="325"/>
    </location>
</feature>
<feature type="transmembrane region" description="Helical" evidence="7">
    <location>
        <begin position="6"/>
        <end position="23"/>
    </location>
</feature>
<protein>
    <recommendedName>
        <fullName evidence="7">NADH-ubiquinone oxidoreductase chain 4</fullName>
        <ecNumber evidence="7">7.1.1.2</ecNumber>
    </recommendedName>
</protein>
<evidence type="ECO:0000256" key="7">
    <source>
        <dbReference type="RuleBase" id="RU003297"/>
    </source>
</evidence>
<organism evidence="9">
    <name type="scientific">Diddensiella santjacobensis</name>
    <dbReference type="NCBI Taxonomy" id="2704139"/>
    <lineage>
        <taxon>Eukaryota</taxon>
        <taxon>Fungi</taxon>
        <taxon>Dikarya</taxon>
        <taxon>Ascomycota</taxon>
        <taxon>Saccharomycotina</taxon>
        <taxon>Dipodascomycetes</taxon>
        <taxon>Dipodascales</taxon>
        <taxon>Trichomonascaceae</taxon>
        <taxon>Diddensiella</taxon>
    </lineage>
</organism>
<evidence type="ECO:0000256" key="1">
    <source>
        <dbReference type="ARBA" id="ARBA00003257"/>
    </source>
</evidence>
<keyword evidence="5 7" id="KW-1133">Transmembrane helix</keyword>
<dbReference type="PANTHER" id="PTHR43507:SF1">
    <property type="entry name" value="NADH-UBIQUINONE OXIDOREDUCTASE CHAIN 4"/>
    <property type="match status" value="1"/>
</dbReference>
<dbReference type="GO" id="GO:0003954">
    <property type="term" value="F:NADH dehydrogenase activity"/>
    <property type="evidence" value="ECO:0007669"/>
    <property type="project" value="TreeGrafter"/>
</dbReference>
<proteinExistence type="inferred from homology"/>
<feature type="transmembrane region" description="Helical" evidence="7">
    <location>
        <begin position="75"/>
        <end position="103"/>
    </location>
</feature>
<comment type="subcellular location">
    <subcellularLocation>
        <location evidence="2">Membrane</location>
        <topology evidence="2">Multi-pass membrane protein</topology>
    </subcellularLocation>
    <subcellularLocation>
        <location evidence="7">Mitochondrion membrane</location>
        <topology evidence="7">Multi-pass membrane protein</topology>
    </subcellularLocation>
</comment>
<keyword evidence="7" id="KW-0813">Transport</keyword>
<name>S5U3Y7_9ASCO</name>
<evidence type="ECO:0000256" key="4">
    <source>
        <dbReference type="ARBA" id="ARBA00022692"/>
    </source>
</evidence>
<dbReference type="GO" id="GO:0048039">
    <property type="term" value="F:ubiquinone binding"/>
    <property type="evidence" value="ECO:0007669"/>
    <property type="project" value="TreeGrafter"/>
</dbReference>
<dbReference type="RefSeq" id="YP_008474883.1">
    <property type="nucleotide sequence ID" value="NC_022155.1"/>
</dbReference>
<evidence type="ECO:0000256" key="3">
    <source>
        <dbReference type="ARBA" id="ARBA00009025"/>
    </source>
</evidence>
<comment type="function">
    <text evidence="1">Core subunit of the mitochondrial membrane respiratory chain NADH dehydrogenase (Complex I) that is believed to belong to the minimal assembly required for catalysis. Complex I functions in the transfer of electrons from NADH to the respiratory chain. The immediate electron acceptor for the enzyme is believed to be ubiquinone.</text>
</comment>
<feature type="transmembrane region" description="Helical" evidence="7">
    <location>
        <begin position="360"/>
        <end position="384"/>
    </location>
</feature>
<keyword evidence="7 9" id="KW-0496">Mitochondrion</keyword>
<keyword evidence="7" id="KW-0520">NAD</keyword>
<feature type="transmembrane region" description="Helical" evidence="7">
    <location>
        <begin position="44"/>
        <end position="63"/>
    </location>
</feature>
<dbReference type="GO" id="GO:0008137">
    <property type="term" value="F:NADH dehydrogenase (ubiquinone) activity"/>
    <property type="evidence" value="ECO:0007669"/>
    <property type="project" value="UniProtKB-UniRule"/>
</dbReference>
<comment type="similarity">
    <text evidence="3 7">Belongs to the complex I subunit 4 family.</text>
</comment>